<gene>
    <name evidence="7" type="ORF">HS088_TW11G00600</name>
</gene>
<evidence type="ECO:0000256" key="5">
    <source>
        <dbReference type="RuleBase" id="RU369086"/>
    </source>
</evidence>
<comment type="function">
    <text evidence="5">DNA-dependent RNA polymerase which catalyzes the transcription of DNA into RNA using the four ribonucleoside triphosphates as substrates.</text>
</comment>
<dbReference type="OrthoDB" id="10250504at2759"/>
<dbReference type="InterPro" id="IPR012340">
    <property type="entry name" value="NA-bd_OB-fold"/>
</dbReference>
<keyword evidence="8" id="KW-1185">Reference proteome</keyword>
<proteinExistence type="predicted"/>
<dbReference type="PANTHER" id="PTHR12709">
    <property type="entry name" value="DNA-DIRECTED RNA POLYMERASE II, III"/>
    <property type="match status" value="1"/>
</dbReference>
<dbReference type="InterPro" id="IPR045113">
    <property type="entry name" value="Rpb7-like"/>
</dbReference>
<dbReference type="SUPFAM" id="SSF50249">
    <property type="entry name" value="Nucleic acid-binding proteins"/>
    <property type="match status" value="1"/>
</dbReference>
<evidence type="ECO:0000256" key="4">
    <source>
        <dbReference type="ARBA" id="ARBA00023242"/>
    </source>
</evidence>
<dbReference type="Proteomes" id="UP000593562">
    <property type="component" value="Unassembled WGS sequence"/>
</dbReference>
<dbReference type="FunCoup" id="A0A7J7D2Q5">
    <property type="interactions" value="583"/>
</dbReference>
<keyword evidence="2 5" id="KW-0240">DNA-directed RNA polymerase</keyword>
<feature type="region of interest" description="Disordered" evidence="6">
    <location>
        <begin position="178"/>
        <end position="231"/>
    </location>
</feature>
<evidence type="ECO:0000256" key="6">
    <source>
        <dbReference type="SAM" id="MobiDB-lite"/>
    </source>
</evidence>
<keyword evidence="3 5" id="KW-0804">Transcription</keyword>
<evidence type="ECO:0000313" key="8">
    <source>
        <dbReference type="Proteomes" id="UP000593562"/>
    </source>
</evidence>
<dbReference type="EMBL" id="JAAARO010000011">
    <property type="protein sequence ID" value="KAF5740529.1"/>
    <property type="molecule type" value="Genomic_DNA"/>
</dbReference>
<keyword evidence="4 5" id="KW-0539">Nucleus</keyword>
<dbReference type="Gene3D" id="3.30.1490.120">
    <property type="entry name" value="RNA polymerase Rpb7-like, N-terminal domain"/>
    <property type="match status" value="1"/>
</dbReference>
<protein>
    <recommendedName>
        <fullName evidence="5">DNA-directed RNA polymerase subunit</fullName>
    </recommendedName>
</protein>
<dbReference type="InterPro" id="IPR036898">
    <property type="entry name" value="RNA_pol_Rpb7-like_N_sf"/>
</dbReference>
<dbReference type="GO" id="GO:0006352">
    <property type="term" value="P:DNA-templated transcription initiation"/>
    <property type="evidence" value="ECO:0007669"/>
    <property type="project" value="UniProtKB-UniRule"/>
</dbReference>
<comment type="subcellular location">
    <subcellularLocation>
        <location evidence="1 5">Nucleus</location>
    </subcellularLocation>
</comment>
<organism evidence="7 8">
    <name type="scientific">Tripterygium wilfordii</name>
    <name type="common">Thunder God vine</name>
    <dbReference type="NCBI Taxonomy" id="458696"/>
    <lineage>
        <taxon>Eukaryota</taxon>
        <taxon>Viridiplantae</taxon>
        <taxon>Streptophyta</taxon>
        <taxon>Embryophyta</taxon>
        <taxon>Tracheophyta</taxon>
        <taxon>Spermatophyta</taxon>
        <taxon>Magnoliopsida</taxon>
        <taxon>eudicotyledons</taxon>
        <taxon>Gunneridae</taxon>
        <taxon>Pentapetalae</taxon>
        <taxon>rosids</taxon>
        <taxon>fabids</taxon>
        <taxon>Celastrales</taxon>
        <taxon>Celastraceae</taxon>
        <taxon>Tripterygium</taxon>
    </lineage>
</organism>
<dbReference type="GO" id="GO:0005736">
    <property type="term" value="C:RNA polymerase I complex"/>
    <property type="evidence" value="ECO:0007669"/>
    <property type="project" value="TreeGrafter"/>
</dbReference>
<dbReference type="PANTHER" id="PTHR12709:SF5">
    <property type="entry name" value="DNA-DIRECTED RNA POLYMERASE I SUBUNIT RPA43"/>
    <property type="match status" value="1"/>
</dbReference>
<dbReference type="AlphaFoldDB" id="A0A7J7D2Q5"/>
<dbReference type="Gene3D" id="2.40.50.1060">
    <property type="match status" value="1"/>
</dbReference>
<evidence type="ECO:0000256" key="2">
    <source>
        <dbReference type="ARBA" id="ARBA00022478"/>
    </source>
</evidence>
<accession>A0A7J7D2Q5</accession>
<reference evidence="7 8" key="1">
    <citation type="journal article" date="2020" name="Nat. Commun.">
        <title>Genome of Tripterygium wilfordii and identification of cytochrome P450 involved in triptolide biosynthesis.</title>
        <authorList>
            <person name="Tu L."/>
            <person name="Su P."/>
            <person name="Zhang Z."/>
            <person name="Gao L."/>
            <person name="Wang J."/>
            <person name="Hu T."/>
            <person name="Zhou J."/>
            <person name="Zhang Y."/>
            <person name="Zhao Y."/>
            <person name="Liu Y."/>
            <person name="Song Y."/>
            <person name="Tong Y."/>
            <person name="Lu Y."/>
            <person name="Yang J."/>
            <person name="Xu C."/>
            <person name="Jia M."/>
            <person name="Peters R.J."/>
            <person name="Huang L."/>
            <person name="Gao W."/>
        </authorList>
    </citation>
    <scope>NUCLEOTIDE SEQUENCE [LARGE SCALE GENOMIC DNA]</scope>
    <source>
        <strain evidence="8">cv. XIE 37</strain>
        <tissue evidence="7">Leaf</tissue>
    </source>
</reference>
<comment type="caution">
    <text evidence="7">The sequence shown here is derived from an EMBL/GenBank/DDBJ whole genome shotgun (WGS) entry which is preliminary data.</text>
</comment>
<dbReference type="GO" id="GO:0006362">
    <property type="term" value="P:transcription elongation by RNA polymerase I"/>
    <property type="evidence" value="ECO:0007669"/>
    <property type="project" value="TreeGrafter"/>
</dbReference>
<feature type="compositionally biased region" description="Basic residues" evidence="6">
    <location>
        <begin position="218"/>
        <end position="231"/>
    </location>
</feature>
<name>A0A7J7D2Q5_TRIWF</name>
<evidence type="ECO:0000256" key="3">
    <source>
        <dbReference type="ARBA" id="ARBA00023163"/>
    </source>
</evidence>
<evidence type="ECO:0000313" key="7">
    <source>
        <dbReference type="EMBL" id="KAF5740529.1"/>
    </source>
</evidence>
<dbReference type="InParanoid" id="A0A7J7D2Q5"/>
<sequence length="231" mass="26203">MEGIHVSEANLVVYVHPSKHNKIHQAILRNLSSLLFQFNETFEGIVLAYDFNILDNYSKVLPGIFPYLGVKLKANLLVFSPKQDMLIEGKVVKITPESIHVIVLGFSSAIIAFEDIRKEFKYETRKGEELFVSRLNKRHVIKVGTMIRFLVKSFDEAVLHFSGSLMPDNTGSIRWLDRSSEDSVQTDSAKRRKERVGEMGMSDSMVGTEGASSLNNNHVRKSKKHKISQDH</sequence>
<evidence type="ECO:0000256" key="1">
    <source>
        <dbReference type="ARBA" id="ARBA00004123"/>
    </source>
</evidence>